<keyword evidence="1" id="KW-1133">Transmembrane helix</keyword>
<accession>A0ABD2B1R9</accession>
<sequence>MFANQVQKSFDLHINIALLRFLPLVFAILVANSSGKVRLSLLQTDCKIDLISIIDGAGTRIPKHRDLIAGNTRDIEFAQRINLQSDQFDEFALTSNCIFSIRNLSTPEPYNSFKIHIIRVFFPAPDGPYINKCGKSPLCTCDYKRKRYTINNKVQPSLSTECVFSINK</sequence>
<dbReference type="AlphaFoldDB" id="A0ABD2B1R9"/>
<keyword evidence="1" id="KW-0812">Transmembrane</keyword>
<feature type="transmembrane region" description="Helical" evidence="1">
    <location>
        <begin position="12"/>
        <end position="31"/>
    </location>
</feature>
<evidence type="ECO:0000256" key="1">
    <source>
        <dbReference type="SAM" id="Phobius"/>
    </source>
</evidence>
<keyword evidence="3" id="KW-1185">Reference proteome</keyword>
<name>A0ABD2B1R9_VESSQ</name>
<gene>
    <name evidence="2" type="ORF">V1478_006927</name>
</gene>
<comment type="caution">
    <text evidence="2">The sequence shown here is derived from an EMBL/GenBank/DDBJ whole genome shotgun (WGS) entry which is preliminary data.</text>
</comment>
<organism evidence="2 3">
    <name type="scientific">Vespula squamosa</name>
    <name type="common">Southern yellow jacket</name>
    <name type="synonym">Wasp</name>
    <dbReference type="NCBI Taxonomy" id="30214"/>
    <lineage>
        <taxon>Eukaryota</taxon>
        <taxon>Metazoa</taxon>
        <taxon>Ecdysozoa</taxon>
        <taxon>Arthropoda</taxon>
        <taxon>Hexapoda</taxon>
        <taxon>Insecta</taxon>
        <taxon>Pterygota</taxon>
        <taxon>Neoptera</taxon>
        <taxon>Endopterygota</taxon>
        <taxon>Hymenoptera</taxon>
        <taxon>Apocrita</taxon>
        <taxon>Aculeata</taxon>
        <taxon>Vespoidea</taxon>
        <taxon>Vespidae</taxon>
        <taxon>Vespinae</taxon>
        <taxon>Vespula</taxon>
    </lineage>
</organism>
<evidence type="ECO:0000313" key="3">
    <source>
        <dbReference type="Proteomes" id="UP001607302"/>
    </source>
</evidence>
<evidence type="ECO:0000313" key="2">
    <source>
        <dbReference type="EMBL" id="KAL2726649.1"/>
    </source>
</evidence>
<proteinExistence type="predicted"/>
<dbReference type="EMBL" id="JAUDFV010000133">
    <property type="protein sequence ID" value="KAL2726649.1"/>
    <property type="molecule type" value="Genomic_DNA"/>
</dbReference>
<keyword evidence="1" id="KW-0472">Membrane</keyword>
<dbReference type="Proteomes" id="UP001607302">
    <property type="component" value="Unassembled WGS sequence"/>
</dbReference>
<reference evidence="2 3" key="1">
    <citation type="journal article" date="2024" name="Ann. Entomol. Soc. Am.">
        <title>Genomic analyses of the southern and eastern yellowjacket wasps (Hymenoptera: Vespidae) reveal evolutionary signatures of social life.</title>
        <authorList>
            <person name="Catto M.A."/>
            <person name="Caine P.B."/>
            <person name="Orr S.E."/>
            <person name="Hunt B.G."/>
            <person name="Goodisman M.A.D."/>
        </authorList>
    </citation>
    <scope>NUCLEOTIDE SEQUENCE [LARGE SCALE GENOMIC DNA]</scope>
    <source>
        <strain evidence="2">233</strain>
        <tissue evidence="2">Head and thorax</tissue>
    </source>
</reference>
<protein>
    <recommendedName>
        <fullName evidence="4">ZP domain-containing protein</fullName>
    </recommendedName>
</protein>
<evidence type="ECO:0008006" key="4">
    <source>
        <dbReference type="Google" id="ProtNLM"/>
    </source>
</evidence>